<sequence>MEDPRTLHWLPCSIGYTGVAKVGAYFLPAPTGASVDGKAIQEAYFRGRQLKGTRLELPSGFSGQILRRTAEQQADPSTHAQWSSDMAFKDFVYWKHGLDPIRTDGAQRRLDFLTISGQLHAPVTAEDIQQELENPTFQKTG</sequence>
<dbReference type="PANTHER" id="PTHR47204:SF1">
    <property type="entry name" value="RIBONUCLEASE H2 SUBUNIT C"/>
    <property type="match status" value="1"/>
</dbReference>
<dbReference type="InterPro" id="IPR013924">
    <property type="entry name" value="RNase_H2_suC"/>
</dbReference>
<dbReference type="Gene3D" id="2.40.128.680">
    <property type="match status" value="1"/>
</dbReference>
<dbReference type="KEGG" id="csl:COCSUDRAFT_32223"/>
<name>I0Z7H4_COCSC</name>
<reference evidence="1 2" key="1">
    <citation type="journal article" date="2012" name="Genome Biol.">
        <title>The genome of the polar eukaryotic microalga coccomyxa subellipsoidea reveals traits of cold adaptation.</title>
        <authorList>
            <person name="Blanc G."/>
            <person name="Agarkova I."/>
            <person name="Grimwood J."/>
            <person name="Kuo A."/>
            <person name="Brueggeman A."/>
            <person name="Dunigan D."/>
            <person name="Gurnon J."/>
            <person name="Ladunga I."/>
            <person name="Lindquist E."/>
            <person name="Lucas S."/>
            <person name="Pangilinan J."/>
            <person name="Proschold T."/>
            <person name="Salamov A."/>
            <person name="Schmutz J."/>
            <person name="Weeks D."/>
            <person name="Yamada T."/>
            <person name="Claverie J.M."/>
            <person name="Grigoriev I."/>
            <person name="Van Etten J."/>
            <person name="Lomsadze A."/>
            <person name="Borodovsky M."/>
        </authorList>
    </citation>
    <scope>NUCLEOTIDE SEQUENCE [LARGE SCALE GENOMIC DNA]</scope>
    <source>
        <strain evidence="1 2">C-169</strain>
    </source>
</reference>
<protein>
    <submittedName>
        <fullName evidence="1">Uncharacterized protein</fullName>
    </submittedName>
</protein>
<dbReference type="Proteomes" id="UP000007264">
    <property type="component" value="Unassembled WGS sequence"/>
</dbReference>
<dbReference type="CDD" id="cd09271">
    <property type="entry name" value="RNase_H2-C"/>
    <property type="match status" value="1"/>
</dbReference>
<evidence type="ECO:0000313" key="2">
    <source>
        <dbReference type="Proteomes" id="UP000007264"/>
    </source>
</evidence>
<dbReference type="GeneID" id="17044603"/>
<dbReference type="eggNOG" id="ENOG502S1H4">
    <property type="taxonomic scope" value="Eukaryota"/>
</dbReference>
<dbReference type="OrthoDB" id="531340at2759"/>
<dbReference type="GO" id="GO:0006401">
    <property type="term" value="P:RNA catabolic process"/>
    <property type="evidence" value="ECO:0007669"/>
    <property type="project" value="InterPro"/>
</dbReference>
<keyword evidence="2" id="KW-1185">Reference proteome</keyword>
<comment type="caution">
    <text evidence="1">The sequence shown here is derived from an EMBL/GenBank/DDBJ whole genome shotgun (WGS) entry which is preliminary data.</text>
</comment>
<dbReference type="PANTHER" id="PTHR47204">
    <property type="entry name" value="OS02G0168900 PROTEIN"/>
    <property type="match status" value="1"/>
</dbReference>
<dbReference type="GO" id="GO:0032299">
    <property type="term" value="C:ribonuclease H2 complex"/>
    <property type="evidence" value="ECO:0007669"/>
    <property type="project" value="InterPro"/>
</dbReference>
<evidence type="ECO:0000313" key="1">
    <source>
        <dbReference type="EMBL" id="EIE26593.1"/>
    </source>
</evidence>
<proteinExistence type="predicted"/>
<dbReference type="RefSeq" id="XP_005651137.1">
    <property type="nucleotide sequence ID" value="XM_005651080.1"/>
</dbReference>
<gene>
    <name evidence="1" type="ORF">COCSUDRAFT_32223</name>
</gene>
<dbReference type="Pfam" id="PF08615">
    <property type="entry name" value="RNase_H2_suC"/>
    <property type="match status" value="1"/>
</dbReference>
<accession>I0Z7H4</accession>
<dbReference type="EMBL" id="AGSI01000002">
    <property type="protein sequence ID" value="EIE26593.1"/>
    <property type="molecule type" value="Genomic_DNA"/>
</dbReference>
<organism evidence="1 2">
    <name type="scientific">Coccomyxa subellipsoidea (strain C-169)</name>
    <name type="common">Green microalga</name>
    <dbReference type="NCBI Taxonomy" id="574566"/>
    <lineage>
        <taxon>Eukaryota</taxon>
        <taxon>Viridiplantae</taxon>
        <taxon>Chlorophyta</taxon>
        <taxon>core chlorophytes</taxon>
        <taxon>Trebouxiophyceae</taxon>
        <taxon>Trebouxiophyceae incertae sedis</taxon>
        <taxon>Coccomyxaceae</taxon>
        <taxon>Coccomyxa</taxon>
        <taxon>Coccomyxa subellipsoidea</taxon>
    </lineage>
</organism>
<dbReference type="AlphaFoldDB" id="I0Z7H4"/>